<dbReference type="Pfam" id="PF00856">
    <property type="entry name" value="SET"/>
    <property type="match status" value="1"/>
</dbReference>
<dbReference type="PROSITE" id="PS50280">
    <property type="entry name" value="SET"/>
    <property type="match status" value="1"/>
</dbReference>
<dbReference type="GeneID" id="88176058"/>
<sequence length="483" mass="55245">MDPINKFVEENSKHLYSGAIVKKSHLGGFGIFATTPINDGEIVLRVPQDRVFDIHTLQQLRNVFVEADTLGTVKEVLRIILQLDFEILETVIIWCYLCAFVIIRNDTNVQLSNVEWIDSYLDVLLSTETLDIDESVLDSLDALVLEVKNLKASVRKSYDELVGKYPDTTKLLRFEEAFQLFQAVRSRVLEIPCEIEAKNNEPEVKQSEDSDTTHSADNIDDFQTNISLVPVLDFANHSFENNAVFDVDRATKDVLLRVIKPVKEGDEITICYSPITEDMSPRFMNLFFTSYGFLPNRGYFSWHMEHLNTVMNKKNQSEFINYQKIAQWLRVPLELNLEVHRNGNVTANLGDSIFPLLFIPDLKYNADWRLCKDKIFEELSSKAEGSADEFVMWLEEQESTGEPIYGIDVAYGVLFEGEPVVVDNILSQTGCLSDEAIDALELLAMRMILEIVGVTIQSVPKVLSRMLQQYFHDKNDILKRFLS</sequence>
<dbReference type="PANTHER" id="PTHR13271">
    <property type="entry name" value="UNCHARACTERIZED PUTATIVE METHYLTRANSFERASE"/>
    <property type="match status" value="1"/>
</dbReference>
<name>A0AAX4HG74_9ASCO</name>
<dbReference type="InterPro" id="IPR050600">
    <property type="entry name" value="SETD3_SETD6_MTase"/>
</dbReference>
<dbReference type="InterPro" id="IPR046341">
    <property type="entry name" value="SET_dom_sf"/>
</dbReference>
<keyword evidence="1" id="KW-0489">Methyltransferase</keyword>
<dbReference type="KEGG" id="asau:88176058"/>
<dbReference type="RefSeq" id="XP_062879980.1">
    <property type="nucleotide sequence ID" value="XM_063023910.1"/>
</dbReference>
<dbReference type="SUPFAM" id="SSF82199">
    <property type="entry name" value="SET domain"/>
    <property type="match status" value="1"/>
</dbReference>
<dbReference type="CDD" id="cd10527">
    <property type="entry name" value="SET_LSMT"/>
    <property type="match status" value="1"/>
</dbReference>
<evidence type="ECO:0000313" key="6">
    <source>
        <dbReference type="Proteomes" id="UP001338582"/>
    </source>
</evidence>
<protein>
    <recommendedName>
        <fullName evidence="4">SET domain-containing protein</fullName>
    </recommendedName>
</protein>
<dbReference type="EMBL" id="CP138900">
    <property type="protein sequence ID" value="WPK27602.1"/>
    <property type="molecule type" value="Genomic_DNA"/>
</dbReference>
<dbReference type="Proteomes" id="UP001338582">
    <property type="component" value="Chromosome 7"/>
</dbReference>
<evidence type="ECO:0000256" key="3">
    <source>
        <dbReference type="ARBA" id="ARBA00022691"/>
    </source>
</evidence>
<gene>
    <name evidence="5" type="ORF">PUMCH_004998</name>
</gene>
<dbReference type="PANTHER" id="PTHR13271:SF47">
    <property type="entry name" value="ACTIN-HISTIDINE N-METHYLTRANSFERASE"/>
    <property type="match status" value="1"/>
</dbReference>
<feature type="domain" description="SET" evidence="4">
    <location>
        <begin position="17"/>
        <end position="273"/>
    </location>
</feature>
<proteinExistence type="predicted"/>
<keyword evidence="6" id="KW-1185">Reference proteome</keyword>
<evidence type="ECO:0000256" key="1">
    <source>
        <dbReference type="ARBA" id="ARBA00022603"/>
    </source>
</evidence>
<dbReference type="Gene3D" id="3.90.1410.10">
    <property type="entry name" value="set domain protein methyltransferase, domain 1"/>
    <property type="match status" value="1"/>
</dbReference>
<keyword evidence="3" id="KW-0949">S-adenosyl-L-methionine</keyword>
<dbReference type="GO" id="GO:0016279">
    <property type="term" value="F:protein-lysine N-methyltransferase activity"/>
    <property type="evidence" value="ECO:0007669"/>
    <property type="project" value="UniProtKB-ARBA"/>
</dbReference>
<organism evidence="5 6">
    <name type="scientific">Australozyma saopauloensis</name>
    <dbReference type="NCBI Taxonomy" id="291208"/>
    <lineage>
        <taxon>Eukaryota</taxon>
        <taxon>Fungi</taxon>
        <taxon>Dikarya</taxon>
        <taxon>Ascomycota</taxon>
        <taxon>Saccharomycotina</taxon>
        <taxon>Pichiomycetes</taxon>
        <taxon>Metschnikowiaceae</taxon>
        <taxon>Australozyma</taxon>
    </lineage>
</organism>
<accession>A0AAX4HG74</accession>
<evidence type="ECO:0000256" key="2">
    <source>
        <dbReference type="ARBA" id="ARBA00022679"/>
    </source>
</evidence>
<reference evidence="5 6" key="1">
    <citation type="submission" date="2023-10" db="EMBL/GenBank/DDBJ databases">
        <title>Draft Genome Sequence of Candida saopaulonensis from a very Premature Infant with Sepsis.</title>
        <authorList>
            <person name="Ning Y."/>
            <person name="Dai R."/>
            <person name="Xiao M."/>
            <person name="Xu Y."/>
            <person name="Yan Q."/>
            <person name="Zhang L."/>
        </authorList>
    </citation>
    <scope>NUCLEOTIDE SEQUENCE [LARGE SCALE GENOMIC DNA]</scope>
    <source>
        <strain evidence="5 6">19XY460</strain>
    </source>
</reference>
<keyword evidence="2" id="KW-0808">Transferase</keyword>
<dbReference type="GO" id="GO:0032259">
    <property type="term" value="P:methylation"/>
    <property type="evidence" value="ECO:0007669"/>
    <property type="project" value="UniProtKB-KW"/>
</dbReference>
<dbReference type="InterPro" id="IPR001214">
    <property type="entry name" value="SET_dom"/>
</dbReference>
<evidence type="ECO:0000313" key="5">
    <source>
        <dbReference type="EMBL" id="WPK27602.1"/>
    </source>
</evidence>
<evidence type="ECO:0000259" key="4">
    <source>
        <dbReference type="PROSITE" id="PS50280"/>
    </source>
</evidence>
<dbReference type="AlphaFoldDB" id="A0AAX4HG74"/>